<dbReference type="PANTHER" id="PTHR11036:SF23">
    <property type="entry name" value="SEMAPHORIN-3A"/>
    <property type="match status" value="1"/>
</dbReference>
<evidence type="ECO:0000313" key="9">
    <source>
        <dbReference type="EMBL" id="NWW41779.1"/>
    </source>
</evidence>
<keyword evidence="4" id="KW-0524">Neurogenesis</keyword>
<evidence type="ECO:0000256" key="7">
    <source>
        <dbReference type="PROSITE-ProRule" id="PRU00352"/>
    </source>
</evidence>
<dbReference type="InterPro" id="IPR027231">
    <property type="entry name" value="Semaphorin"/>
</dbReference>
<comment type="caution">
    <text evidence="9">The sequence shown here is derived from an EMBL/GenBank/DDBJ whole genome shotgun (WGS) entry which is preliminary data.</text>
</comment>
<dbReference type="InterPro" id="IPR036352">
    <property type="entry name" value="Semap_dom_sf"/>
</dbReference>
<keyword evidence="5" id="KW-0325">Glycoprotein</keyword>
<gene>
    <name evidence="9" type="primary">Sema3a</name>
    <name evidence="9" type="ORF">PANBIA_R07949</name>
</gene>
<dbReference type="GO" id="GO:0030215">
    <property type="term" value="F:semaphorin receptor binding"/>
    <property type="evidence" value="ECO:0007669"/>
    <property type="project" value="InterPro"/>
</dbReference>
<comment type="caution">
    <text evidence="7">Lacks conserved residue(s) required for the propagation of feature annotation.</text>
</comment>
<feature type="non-terminal residue" evidence="9">
    <location>
        <position position="116"/>
    </location>
</feature>
<evidence type="ECO:0000256" key="5">
    <source>
        <dbReference type="ARBA" id="ARBA00023180"/>
    </source>
</evidence>
<dbReference type="SUPFAM" id="SSF101912">
    <property type="entry name" value="Sema domain"/>
    <property type="match status" value="1"/>
</dbReference>
<keyword evidence="1" id="KW-0217">Developmental protein</keyword>
<dbReference type="GO" id="GO:0030335">
    <property type="term" value="P:positive regulation of cell migration"/>
    <property type="evidence" value="ECO:0007669"/>
    <property type="project" value="TreeGrafter"/>
</dbReference>
<evidence type="ECO:0000256" key="4">
    <source>
        <dbReference type="ARBA" id="ARBA00022902"/>
    </source>
</evidence>
<dbReference type="GO" id="GO:0001755">
    <property type="term" value="P:neural crest cell migration"/>
    <property type="evidence" value="ECO:0007669"/>
    <property type="project" value="TreeGrafter"/>
</dbReference>
<dbReference type="Pfam" id="PF01403">
    <property type="entry name" value="Sema"/>
    <property type="match status" value="1"/>
</dbReference>
<feature type="domain" description="Sema" evidence="8">
    <location>
        <begin position="1"/>
        <end position="116"/>
    </location>
</feature>
<proteinExistence type="predicted"/>
<evidence type="ECO:0000256" key="3">
    <source>
        <dbReference type="ARBA" id="ARBA00022782"/>
    </source>
</evidence>
<dbReference type="InterPro" id="IPR015943">
    <property type="entry name" value="WD40/YVTN_repeat-like_dom_sf"/>
</dbReference>
<dbReference type="Gene3D" id="2.130.10.10">
    <property type="entry name" value="YVTN repeat-like/Quinoprotein amine dehydrogenase"/>
    <property type="match status" value="1"/>
</dbReference>
<sequence>NDFGGHRSLVNKWTTFLKARLICSVPGPNGIDTHFDELQDVFLMNSKDPKNPIVYGVFTTSSNIFKGSAVCMYSMTDVRRVFLGPYAHRDGPNYQWVPYQGRVPYPRPGTVSTLRT</sequence>
<dbReference type="InterPro" id="IPR001627">
    <property type="entry name" value="Semap_dom"/>
</dbReference>
<evidence type="ECO:0000313" key="10">
    <source>
        <dbReference type="Proteomes" id="UP000545574"/>
    </source>
</evidence>
<dbReference type="GO" id="GO:0008045">
    <property type="term" value="P:motor neuron axon guidance"/>
    <property type="evidence" value="ECO:0007669"/>
    <property type="project" value="TreeGrafter"/>
</dbReference>
<dbReference type="GO" id="GO:0005886">
    <property type="term" value="C:plasma membrane"/>
    <property type="evidence" value="ECO:0007669"/>
    <property type="project" value="TreeGrafter"/>
</dbReference>
<accession>A0A7K6MYK1</accession>
<keyword evidence="2" id="KW-0732">Signal</keyword>
<dbReference type="EMBL" id="VZRT01011415">
    <property type="protein sequence ID" value="NWW41779.1"/>
    <property type="molecule type" value="Genomic_DNA"/>
</dbReference>
<evidence type="ECO:0000256" key="2">
    <source>
        <dbReference type="ARBA" id="ARBA00022729"/>
    </source>
</evidence>
<dbReference type="AlphaFoldDB" id="A0A7K6MYK1"/>
<dbReference type="GO" id="GO:0098978">
    <property type="term" value="C:glutamatergic synapse"/>
    <property type="evidence" value="ECO:0007669"/>
    <property type="project" value="TreeGrafter"/>
</dbReference>
<evidence type="ECO:0000256" key="6">
    <source>
        <dbReference type="ARBA" id="ARBA00023319"/>
    </source>
</evidence>
<keyword evidence="6" id="KW-0393">Immunoglobulin domain</keyword>
<dbReference type="PANTHER" id="PTHR11036">
    <property type="entry name" value="SEMAPHORIN"/>
    <property type="match status" value="1"/>
</dbReference>
<evidence type="ECO:0000256" key="1">
    <source>
        <dbReference type="ARBA" id="ARBA00022473"/>
    </source>
</evidence>
<dbReference type="PROSITE" id="PS51004">
    <property type="entry name" value="SEMA"/>
    <property type="match status" value="1"/>
</dbReference>
<reference evidence="9 10" key="1">
    <citation type="submission" date="2019-09" db="EMBL/GenBank/DDBJ databases">
        <title>Bird 10,000 Genomes (B10K) Project - Family phase.</title>
        <authorList>
            <person name="Zhang G."/>
        </authorList>
    </citation>
    <scope>NUCLEOTIDE SEQUENCE [LARGE SCALE GENOMIC DNA]</scope>
    <source>
        <strain evidence="9">B10K-DU-030-18</strain>
    </source>
</reference>
<dbReference type="Proteomes" id="UP000545574">
    <property type="component" value="Unassembled WGS sequence"/>
</dbReference>
<feature type="non-terminal residue" evidence="9">
    <location>
        <position position="1"/>
    </location>
</feature>
<dbReference type="GO" id="GO:0030424">
    <property type="term" value="C:axon"/>
    <property type="evidence" value="ECO:0007669"/>
    <property type="project" value="TreeGrafter"/>
</dbReference>
<protein>
    <submittedName>
        <fullName evidence="9">SEM3A protein</fullName>
    </submittedName>
</protein>
<dbReference type="GO" id="GO:0045499">
    <property type="term" value="F:chemorepellent activity"/>
    <property type="evidence" value="ECO:0007669"/>
    <property type="project" value="TreeGrafter"/>
</dbReference>
<name>A0A7K6MYK1_PANBI</name>
<dbReference type="GO" id="GO:0005615">
    <property type="term" value="C:extracellular space"/>
    <property type="evidence" value="ECO:0007669"/>
    <property type="project" value="TreeGrafter"/>
</dbReference>
<evidence type="ECO:0000259" key="8">
    <source>
        <dbReference type="PROSITE" id="PS51004"/>
    </source>
</evidence>
<dbReference type="GO" id="GO:0071526">
    <property type="term" value="P:semaphorin-plexin signaling pathway"/>
    <property type="evidence" value="ECO:0007669"/>
    <property type="project" value="TreeGrafter"/>
</dbReference>
<keyword evidence="3" id="KW-0221">Differentiation</keyword>
<dbReference type="GO" id="GO:0038191">
    <property type="term" value="F:neuropilin binding"/>
    <property type="evidence" value="ECO:0007669"/>
    <property type="project" value="TreeGrafter"/>
</dbReference>
<organism evidence="9 10">
    <name type="scientific">Panurus biarmicus</name>
    <name type="common">Bearded tit</name>
    <dbReference type="NCBI Taxonomy" id="181101"/>
    <lineage>
        <taxon>Eukaryota</taxon>
        <taxon>Metazoa</taxon>
        <taxon>Chordata</taxon>
        <taxon>Craniata</taxon>
        <taxon>Vertebrata</taxon>
        <taxon>Euteleostomi</taxon>
        <taxon>Archelosauria</taxon>
        <taxon>Archosauria</taxon>
        <taxon>Dinosauria</taxon>
        <taxon>Saurischia</taxon>
        <taxon>Theropoda</taxon>
        <taxon>Coelurosauria</taxon>
        <taxon>Aves</taxon>
        <taxon>Neognathae</taxon>
        <taxon>Neoaves</taxon>
        <taxon>Telluraves</taxon>
        <taxon>Australaves</taxon>
        <taxon>Passeriformes</taxon>
        <taxon>Sylvioidea</taxon>
        <taxon>Sylviidae</taxon>
        <taxon>Sylviidae incertae sedis</taxon>
        <taxon>Panurus</taxon>
    </lineage>
</organism>
<keyword evidence="10" id="KW-1185">Reference proteome</keyword>